<evidence type="ECO:0000259" key="1">
    <source>
        <dbReference type="Pfam" id="PF07197"/>
    </source>
</evidence>
<dbReference type="Gramene" id="ORUFI12G10710.1">
    <property type="protein sequence ID" value="ORUFI12G10710.1"/>
    <property type="gene ID" value="ORUFI12G10710"/>
</dbReference>
<reference evidence="2" key="2">
    <citation type="submission" date="2015-06" db="UniProtKB">
        <authorList>
            <consortium name="EnsemblPlants"/>
        </authorList>
    </citation>
    <scope>IDENTIFICATION</scope>
</reference>
<feature type="domain" description="DUF1409" evidence="1">
    <location>
        <begin position="79"/>
        <end position="126"/>
    </location>
</feature>
<organism evidence="2 3">
    <name type="scientific">Oryza rufipogon</name>
    <name type="common">Brownbeard rice</name>
    <name type="synonym">Asian wild rice</name>
    <dbReference type="NCBI Taxonomy" id="4529"/>
    <lineage>
        <taxon>Eukaryota</taxon>
        <taxon>Viridiplantae</taxon>
        <taxon>Streptophyta</taxon>
        <taxon>Embryophyta</taxon>
        <taxon>Tracheophyta</taxon>
        <taxon>Spermatophyta</taxon>
        <taxon>Magnoliopsida</taxon>
        <taxon>Liliopsida</taxon>
        <taxon>Poales</taxon>
        <taxon>Poaceae</taxon>
        <taxon>BOP clade</taxon>
        <taxon>Oryzoideae</taxon>
        <taxon>Oryzeae</taxon>
        <taxon>Oryzinae</taxon>
        <taxon>Oryza</taxon>
    </lineage>
</organism>
<evidence type="ECO:0000313" key="2">
    <source>
        <dbReference type="EnsemblPlants" id="ORUFI12G10710.1"/>
    </source>
</evidence>
<dbReference type="HOGENOM" id="CLU_2030264_0_0_1"/>
<dbReference type="Pfam" id="PF07197">
    <property type="entry name" value="DUF1409"/>
    <property type="match status" value="1"/>
</dbReference>
<proteinExistence type="predicted"/>
<keyword evidence="3" id="KW-1185">Reference proteome</keyword>
<accession>A0A0E0RGF0</accession>
<evidence type="ECO:0000313" key="3">
    <source>
        <dbReference type="Proteomes" id="UP000008022"/>
    </source>
</evidence>
<dbReference type="EnsemblPlants" id="ORUFI12G10710.1">
    <property type="protein sequence ID" value="ORUFI12G10710.1"/>
    <property type="gene ID" value="ORUFI12G10710"/>
</dbReference>
<dbReference type="InterPro" id="IPR010811">
    <property type="entry name" value="DUF1409"/>
</dbReference>
<dbReference type="AlphaFoldDB" id="A0A0E0RGF0"/>
<name>A0A0E0RGF0_ORYRU</name>
<protein>
    <recommendedName>
        <fullName evidence="1">DUF1409 domain-containing protein</fullName>
    </recommendedName>
</protein>
<dbReference type="Proteomes" id="UP000008022">
    <property type="component" value="Unassembled WGS sequence"/>
</dbReference>
<reference evidence="3" key="1">
    <citation type="submission" date="2013-06" db="EMBL/GenBank/DDBJ databases">
        <authorList>
            <person name="Zhao Q."/>
        </authorList>
    </citation>
    <scope>NUCLEOTIDE SEQUENCE</scope>
    <source>
        <strain evidence="3">cv. W1943</strain>
    </source>
</reference>
<sequence length="130" mass="14595">MQVSIENLLHIINPLQHSGRSTSFPHWQTSSEHAPSHSIRLSIAITPMKAQPQTAAPRILATFPPLDTIRSALLDITNRLNAPLDALVENCVPIWGRIEEVQNLLPDEVINDLAPTAYLETYRIKVFRAR</sequence>